<accession>A0AAW5SLJ0</accession>
<reference evidence="1 3" key="1">
    <citation type="journal article" date="2016" name="Genome Announc.">
        <title>Draft Genome Sequences of Five Rapidly Growing Mycobacterium Species, M. thermoresistibile, M. fortuitum subsp. acetamidolyticum, M. canariasense, M. brisbanense, and M. novocastrense.</title>
        <authorList>
            <person name="Katahira K."/>
            <person name="Ogura Y."/>
            <person name="Gotoh Y."/>
            <person name="Hayashi T."/>
        </authorList>
    </citation>
    <scope>NUCLEOTIDE SEQUENCE [LARGE SCALE GENOMIC DNA]</scope>
    <source>
        <strain evidence="1 3">JCM18114</strain>
    </source>
</reference>
<dbReference type="Proteomes" id="UP001207528">
    <property type="component" value="Unassembled WGS sequence"/>
</dbReference>
<keyword evidence="3" id="KW-1185">Reference proteome</keyword>
<dbReference type="AlphaFoldDB" id="A0AAW5SLJ0"/>
<evidence type="ECO:0000313" key="1">
    <source>
        <dbReference type="EMBL" id="GAT11998.1"/>
    </source>
</evidence>
<reference evidence="2" key="2">
    <citation type="submission" date="2020-07" db="EMBL/GenBank/DDBJ databases">
        <authorList>
            <person name="Pettersson B.M.F."/>
            <person name="Behra P.R.K."/>
            <person name="Ramesh M."/>
            <person name="Das S."/>
            <person name="Dasgupta S."/>
            <person name="Kirsebom L.A."/>
        </authorList>
    </citation>
    <scope>NUCLEOTIDE SEQUENCE</scope>
    <source>
        <strain evidence="2">DSM 44203</strain>
    </source>
</reference>
<protein>
    <submittedName>
        <fullName evidence="1">Helix-turn-helix domain protein</fullName>
    </submittedName>
    <submittedName>
        <fullName evidence="2">XRE family transcriptional regulator</fullName>
    </submittedName>
</protein>
<organism evidence="2 4">
    <name type="scientific">Mycolicibacterium novocastrense</name>
    <name type="common">Mycobacterium novocastrense</name>
    <dbReference type="NCBI Taxonomy" id="59813"/>
    <lineage>
        <taxon>Bacteria</taxon>
        <taxon>Bacillati</taxon>
        <taxon>Actinomycetota</taxon>
        <taxon>Actinomycetes</taxon>
        <taxon>Mycobacteriales</taxon>
        <taxon>Mycobacteriaceae</taxon>
        <taxon>Mycolicibacterium</taxon>
    </lineage>
</organism>
<dbReference type="EMBL" id="JACKTI010000037">
    <property type="protein sequence ID" value="MCV7024376.1"/>
    <property type="molecule type" value="Genomic_DNA"/>
</dbReference>
<sequence length="393" mass="43069">MAIARLVALIDHYKAAHGVSDAELARRIGISRENLRLWRTNGLRALPDRDNLRGVARTIGQPYRRVLSAALLDAGYLTDTDAAQPRPYIEVLHDAIDALTEATKLTNQPLRQSASGGWEADPDPRAALHIDWAEFVTHALAGAAANVGSTTQILSGRPGSWEAARVRETLASTVGPDDEHLLRHRTQPITVDLSVDNILRDLDADPYLDAFDEIDQRELDIPEPDDIPDEPPPPGMEWLHDRDEHGLAAWINDPDKVAAYQRWHAEQPPYEPTPGEQAQQQALDSLAALRDTLEELRREELHAYADSLTAAITDRLRTLNLHVPIRVTVIAAPNGAKHQYGTTPLPGESSSRIDEAIAAAIAETPGPAVLQGTPLQRAEAALQRAQDGERADD</sequence>
<evidence type="ECO:0000313" key="4">
    <source>
        <dbReference type="Proteomes" id="UP001207528"/>
    </source>
</evidence>
<dbReference type="EMBL" id="BCTA01000080">
    <property type="protein sequence ID" value="GAT11998.1"/>
    <property type="molecule type" value="Genomic_DNA"/>
</dbReference>
<gene>
    <name evidence="2" type="ORF">H7I77_13625</name>
    <name evidence="1" type="ORF">RMCN_5131</name>
</gene>
<name>A0AAW5SLJ0_MYCNV</name>
<comment type="caution">
    <text evidence="2">The sequence shown here is derived from an EMBL/GenBank/DDBJ whole genome shotgun (WGS) entry which is preliminary data.</text>
</comment>
<proteinExistence type="predicted"/>
<evidence type="ECO:0000313" key="2">
    <source>
        <dbReference type="EMBL" id="MCV7024376.1"/>
    </source>
</evidence>
<reference evidence="2" key="3">
    <citation type="journal article" date="2022" name="BMC Genomics">
        <title>Comparative genome analysis of mycobacteria focusing on tRNA and non-coding RNA.</title>
        <authorList>
            <person name="Behra P.R.K."/>
            <person name="Pettersson B.M.F."/>
            <person name="Ramesh M."/>
            <person name="Das S."/>
            <person name="Dasgupta S."/>
            <person name="Kirsebom L.A."/>
        </authorList>
    </citation>
    <scope>NUCLEOTIDE SEQUENCE</scope>
    <source>
        <strain evidence="2">DSM 44203</strain>
    </source>
</reference>
<evidence type="ECO:0000313" key="3">
    <source>
        <dbReference type="Proteomes" id="UP000069773"/>
    </source>
</evidence>
<dbReference type="RefSeq" id="WP_067395291.1">
    <property type="nucleotide sequence ID" value="NZ_BCTA01000080.1"/>
</dbReference>
<dbReference type="Proteomes" id="UP000069773">
    <property type="component" value="Unassembled WGS sequence"/>
</dbReference>